<accession>A0A6N9VPM0</accession>
<dbReference type="EMBL" id="JAAGME010001669">
    <property type="protein sequence ID" value="NEB73089.1"/>
    <property type="molecule type" value="Genomic_DNA"/>
</dbReference>
<dbReference type="Pfam" id="PF08021">
    <property type="entry name" value="FAD_binding_9"/>
    <property type="match status" value="1"/>
</dbReference>
<dbReference type="InterPro" id="IPR013113">
    <property type="entry name" value="SIP_FAD-bd"/>
</dbReference>
<protein>
    <submittedName>
        <fullName evidence="2">Siderophore-interacting protein</fullName>
    </submittedName>
</protein>
<feature type="non-terminal residue" evidence="2">
    <location>
        <position position="1"/>
    </location>
</feature>
<evidence type="ECO:0000313" key="3">
    <source>
        <dbReference type="Proteomes" id="UP000471648"/>
    </source>
</evidence>
<dbReference type="PANTHER" id="PTHR30157:SF0">
    <property type="entry name" value="NADPH-DEPENDENT FERRIC-CHELATE REDUCTASE"/>
    <property type="match status" value="1"/>
</dbReference>
<dbReference type="Proteomes" id="UP000471648">
    <property type="component" value="Unassembled WGS sequence"/>
</dbReference>
<evidence type="ECO:0000259" key="1">
    <source>
        <dbReference type="Pfam" id="PF08021"/>
    </source>
</evidence>
<dbReference type="PANTHER" id="PTHR30157">
    <property type="entry name" value="FERRIC REDUCTASE, NADPH-DEPENDENT"/>
    <property type="match status" value="1"/>
</dbReference>
<organism evidence="2 3">
    <name type="scientific">Streptomyces microflavus</name>
    <name type="common">Streptomyces lipmanii</name>
    <dbReference type="NCBI Taxonomy" id="1919"/>
    <lineage>
        <taxon>Bacteria</taxon>
        <taxon>Bacillati</taxon>
        <taxon>Actinomycetota</taxon>
        <taxon>Actinomycetes</taxon>
        <taxon>Kitasatosporales</taxon>
        <taxon>Streptomycetaceae</taxon>
        <taxon>Streptomyces</taxon>
    </lineage>
</organism>
<sequence length="78" mass="8836">SPSMVRLTFGGEELALFESGGRDQSLSLFLPHPGQREPRVPVEAGENWWAVYRAMPEEERAVMRSYTVRAQRRADDGT</sequence>
<reference evidence="2 3" key="1">
    <citation type="submission" date="2020-01" db="EMBL/GenBank/DDBJ databases">
        <title>Insect and environment-associated Actinomycetes.</title>
        <authorList>
            <person name="Currrie C."/>
            <person name="Chevrette M."/>
            <person name="Carlson C."/>
            <person name="Stubbendieck R."/>
            <person name="Wendt-Pienkowski E."/>
        </authorList>
    </citation>
    <scope>NUCLEOTIDE SEQUENCE [LARGE SCALE GENOMIC DNA]</scope>
    <source>
        <strain evidence="2 3">SID14438</strain>
    </source>
</reference>
<dbReference type="AlphaFoldDB" id="A0A6N9VPM0"/>
<comment type="caution">
    <text evidence="2">The sequence shown here is derived from an EMBL/GenBank/DDBJ whole genome shotgun (WGS) entry which is preliminary data.</text>
</comment>
<dbReference type="Gene3D" id="2.40.30.10">
    <property type="entry name" value="Translation factors"/>
    <property type="match status" value="1"/>
</dbReference>
<dbReference type="InterPro" id="IPR039374">
    <property type="entry name" value="SIP_fam"/>
</dbReference>
<dbReference type="RefSeq" id="WP_203681507.1">
    <property type="nucleotide sequence ID" value="NZ_JAAGME010001669.1"/>
</dbReference>
<proteinExistence type="predicted"/>
<name>A0A6N9VPM0_STRMI</name>
<feature type="domain" description="Siderophore-interacting FAD-binding" evidence="1">
    <location>
        <begin position="1"/>
        <end position="74"/>
    </location>
</feature>
<gene>
    <name evidence="2" type="ORF">G3I39_39365</name>
</gene>
<evidence type="ECO:0000313" key="2">
    <source>
        <dbReference type="EMBL" id="NEB73089.1"/>
    </source>
</evidence>
<feature type="non-terminal residue" evidence="2">
    <location>
        <position position="78"/>
    </location>
</feature>